<dbReference type="OrthoDB" id="6402335at2"/>
<sequence length="320" mass="36906">MKKIINSINTAVVIQLFTLTLYGQENKQQVFTTDIDNFWKAYDTVQTINDRQRQIDLMQTLYIDKGTKGLEVFMTLRNFGAERLVNTVNEYPEFWKSIRPNTFLVKSKETEINSSLKKFRKLYPGLQPAQIYFTISAIRSGGTVKDSIVMIGSEIATGNAATNVSEFPDKRLETFFKTQKEDYIVPIAIHEYVHTQQKSEGKILLGQALCEGACDFITELVLETDLQNAYILYGKKHEKQLKEQFKEEMYSEDFSNWLYNGATTETVGDLGYFMGYAICKAYYDSTENKENAIAEIIELDYADTNKIKAFLRQSKYYKNL</sequence>
<comment type="caution">
    <text evidence="1">The sequence shown here is derived from an EMBL/GenBank/DDBJ whole genome shotgun (WGS) entry which is preliminary data.</text>
</comment>
<dbReference type="EMBL" id="WELG01000001">
    <property type="protein sequence ID" value="KAB7530405.1"/>
    <property type="molecule type" value="Genomic_DNA"/>
</dbReference>
<reference evidence="1 2" key="1">
    <citation type="submission" date="2019-10" db="EMBL/GenBank/DDBJ databases">
        <title>Muricauda olearia CL-SS4 JCM15563 genome.</title>
        <authorList>
            <person name="Liu L."/>
        </authorList>
    </citation>
    <scope>NUCLEOTIDE SEQUENCE [LARGE SCALE GENOMIC DNA]</scope>
    <source>
        <strain evidence="1 2">CL-SS4</strain>
    </source>
</reference>
<dbReference type="InterPro" id="IPR019853">
    <property type="entry name" value="GldB-like"/>
</dbReference>
<proteinExistence type="predicted"/>
<name>A0A6I1E3I6_9FLAO</name>
<evidence type="ECO:0008006" key="3">
    <source>
        <dbReference type="Google" id="ProtNLM"/>
    </source>
</evidence>
<evidence type="ECO:0000313" key="2">
    <source>
        <dbReference type="Proteomes" id="UP000429785"/>
    </source>
</evidence>
<dbReference type="RefSeq" id="WP_152130339.1">
    <property type="nucleotide sequence ID" value="NZ_WELG01000001.1"/>
</dbReference>
<accession>A0A6I1E3I6</accession>
<evidence type="ECO:0000313" key="1">
    <source>
        <dbReference type="EMBL" id="KAB7530405.1"/>
    </source>
</evidence>
<protein>
    <recommendedName>
        <fullName evidence="3">DUF2268 domain-containing protein</fullName>
    </recommendedName>
</protein>
<organism evidence="1 2">
    <name type="scientific">Flagellimonas olearia</name>
    <dbReference type="NCBI Taxonomy" id="552546"/>
    <lineage>
        <taxon>Bacteria</taxon>
        <taxon>Pseudomonadati</taxon>
        <taxon>Bacteroidota</taxon>
        <taxon>Flavobacteriia</taxon>
        <taxon>Flavobacteriales</taxon>
        <taxon>Flavobacteriaceae</taxon>
        <taxon>Flagellimonas</taxon>
    </lineage>
</organism>
<dbReference type="Proteomes" id="UP000429785">
    <property type="component" value="Unassembled WGS sequence"/>
</dbReference>
<gene>
    <name evidence="1" type="ORF">F8C76_02540</name>
</gene>
<dbReference type="AlphaFoldDB" id="A0A6I1E3I6"/>
<dbReference type="Pfam" id="PF25594">
    <property type="entry name" value="GldB_lipo"/>
    <property type="match status" value="1"/>
</dbReference>